<name>A0A6B2M216_9BACT</name>
<dbReference type="CDD" id="cd06464">
    <property type="entry name" value="ACD_sHsps-like"/>
    <property type="match status" value="1"/>
</dbReference>
<evidence type="ECO:0000313" key="4">
    <source>
        <dbReference type="EMBL" id="NDV62978.1"/>
    </source>
</evidence>
<dbReference type="EMBL" id="JAAGNX010000003">
    <property type="protein sequence ID" value="NDV62978.1"/>
    <property type="molecule type" value="Genomic_DNA"/>
</dbReference>
<evidence type="ECO:0000313" key="5">
    <source>
        <dbReference type="Proteomes" id="UP000478417"/>
    </source>
</evidence>
<keyword evidence="5" id="KW-1185">Reference proteome</keyword>
<comment type="caution">
    <text evidence="4">The sequence shown here is derived from an EMBL/GenBank/DDBJ whole genome shotgun (WGS) entry which is preliminary data.</text>
</comment>
<evidence type="ECO:0000256" key="1">
    <source>
        <dbReference type="PROSITE-ProRule" id="PRU00285"/>
    </source>
</evidence>
<organism evidence="4 5">
    <name type="scientific">Oceanipulchritudo coccoides</name>
    <dbReference type="NCBI Taxonomy" id="2706888"/>
    <lineage>
        <taxon>Bacteria</taxon>
        <taxon>Pseudomonadati</taxon>
        <taxon>Verrucomicrobiota</taxon>
        <taxon>Opitutia</taxon>
        <taxon>Puniceicoccales</taxon>
        <taxon>Oceanipulchritudinaceae</taxon>
        <taxon>Oceanipulchritudo</taxon>
    </lineage>
</organism>
<comment type="similarity">
    <text evidence="1 2">Belongs to the small heat shock protein (HSP20) family.</text>
</comment>
<dbReference type="InterPro" id="IPR008978">
    <property type="entry name" value="HSP20-like_chaperone"/>
</dbReference>
<dbReference type="Proteomes" id="UP000478417">
    <property type="component" value="Unassembled WGS sequence"/>
</dbReference>
<dbReference type="SUPFAM" id="SSF49764">
    <property type="entry name" value="HSP20-like chaperones"/>
    <property type="match status" value="1"/>
</dbReference>
<gene>
    <name evidence="4" type="ORF">G0Q06_10990</name>
</gene>
<dbReference type="RefSeq" id="WP_163965856.1">
    <property type="nucleotide sequence ID" value="NZ_JAAGNX010000003.1"/>
</dbReference>
<feature type="domain" description="SHSP" evidence="3">
    <location>
        <begin position="15"/>
        <end position="125"/>
    </location>
</feature>
<proteinExistence type="inferred from homology"/>
<evidence type="ECO:0000259" key="3">
    <source>
        <dbReference type="PROSITE" id="PS01031"/>
    </source>
</evidence>
<evidence type="ECO:0000256" key="2">
    <source>
        <dbReference type="RuleBase" id="RU003616"/>
    </source>
</evidence>
<dbReference type="Gene3D" id="2.60.40.790">
    <property type="match status" value="1"/>
</dbReference>
<accession>A0A6B2M216</accession>
<sequence>MSTELKKQEEQVPAQATTNYRRPYYRVDGGKDAYTVEVFMPGVSKDDYNVSLHRDELAVEGRKVIPLPTGAKWLHREISPEGYKLRLQLNVDVDPEAIKAKTDNGILTITLPVAKEARPRLIKIS</sequence>
<protein>
    <submittedName>
        <fullName evidence="4">Hsp20/alpha crystallin family protein</fullName>
    </submittedName>
</protein>
<reference evidence="4 5" key="1">
    <citation type="submission" date="2020-02" db="EMBL/GenBank/DDBJ databases">
        <title>Albibacoteraceae fam. nov., the first described family within the subdivision 4 Verrucomicrobia.</title>
        <authorList>
            <person name="Xi F."/>
        </authorList>
    </citation>
    <scope>NUCLEOTIDE SEQUENCE [LARGE SCALE GENOMIC DNA]</scope>
    <source>
        <strain evidence="4 5">CK1056</strain>
    </source>
</reference>
<dbReference type="InterPro" id="IPR002068">
    <property type="entry name" value="A-crystallin/Hsp20_dom"/>
</dbReference>
<dbReference type="Pfam" id="PF00011">
    <property type="entry name" value="HSP20"/>
    <property type="match status" value="1"/>
</dbReference>
<dbReference type="AlphaFoldDB" id="A0A6B2M216"/>
<dbReference type="PROSITE" id="PS01031">
    <property type="entry name" value="SHSP"/>
    <property type="match status" value="1"/>
</dbReference>